<dbReference type="InterPro" id="IPR003812">
    <property type="entry name" value="Fido"/>
</dbReference>
<organism evidence="2 3">
    <name type="scientific">Paracoccus aerius</name>
    <dbReference type="NCBI Taxonomy" id="1915382"/>
    <lineage>
        <taxon>Bacteria</taxon>
        <taxon>Pseudomonadati</taxon>
        <taxon>Pseudomonadota</taxon>
        <taxon>Alphaproteobacteria</taxon>
        <taxon>Rhodobacterales</taxon>
        <taxon>Paracoccaceae</taxon>
        <taxon>Paracoccus</taxon>
    </lineage>
</organism>
<dbReference type="PANTHER" id="PTHR13504">
    <property type="entry name" value="FIDO DOMAIN-CONTAINING PROTEIN DDB_G0283145"/>
    <property type="match status" value="1"/>
</dbReference>
<evidence type="ECO:0000259" key="1">
    <source>
        <dbReference type="PROSITE" id="PS51459"/>
    </source>
</evidence>
<dbReference type="SUPFAM" id="SSF140931">
    <property type="entry name" value="Fic-like"/>
    <property type="match status" value="1"/>
</dbReference>
<evidence type="ECO:0000313" key="2">
    <source>
        <dbReference type="EMBL" id="MBL3675431.1"/>
    </source>
</evidence>
<name>A0ABS1SD61_9RHOB</name>
<proteinExistence type="predicted"/>
<dbReference type="RefSeq" id="WP_191312471.1">
    <property type="nucleotide sequence ID" value="NZ_JBHRUM010000020.1"/>
</dbReference>
<dbReference type="Gene3D" id="1.10.3290.10">
    <property type="entry name" value="Fido-like domain"/>
    <property type="match status" value="1"/>
</dbReference>
<feature type="domain" description="Fido" evidence="1">
    <location>
        <begin position="322"/>
        <end position="454"/>
    </location>
</feature>
<gene>
    <name evidence="2" type="ORF">JL111_18320</name>
</gene>
<dbReference type="Pfam" id="PF02661">
    <property type="entry name" value="Fic"/>
    <property type="match status" value="1"/>
</dbReference>
<dbReference type="Proteomes" id="UP000644749">
    <property type="component" value="Unassembled WGS sequence"/>
</dbReference>
<dbReference type="InterPro" id="IPR040198">
    <property type="entry name" value="Fido_containing"/>
</dbReference>
<accession>A0ABS1SD61</accession>
<reference evidence="2 3" key="1">
    <citation type="submission" date="2021-01" db="EMBL/GenBank/DDBJ databases">
        <title>011410 draft genome.</title>
        <authorList>
            <person name="Lang L."/>
        </authorList>
    </citation>
    <scope>NUCLEOTIDE SEQUENCE [LARGE SCALE GENOMIC DNA]</scope>
    <source>
        <strain evidence="2 3">KCTC 42845</strain>
    </source>
</reference>
<sequence>MGGLLFDNGDDAALSRRLRRQAAAGKLIRIHPGIFMEPGGEPETLAIRRNWPQVVAHLFPDGVVTDRSGFDARPIEWEKSETDARYLFVSRPGRPGQFTLPGLVISVRDGIGPVPGEDMPYIGTWIAGPNRKFLDNIMPSRARSGPARTLGRTRVEEKLDELCRDHGEDRLNQIRDAARALAGQIDRQEAFIELDQLIGALLSTRSSPLKTQSGRARAEGRPYDPGCMERLLILSRHLSDHPPPPVQDANIPADRRANSCFIEAYFSNFIEGTEFAVREAEDIVFEGHIPSSRPADGHDVLGTYMKLMDPPRPRLNELAPDRVIDLLRADHAEVMQYRPGISPGQFKQRPNKAGDTFFVSPALVQGTLLAGFEMIRAVAEPFDRALLAHYLVSEVHPFNDGNGRLSRIVMSRELTSAGLCHIPVPRVFRNDYLDALRALTRRNDPDILVRSLLKCQSVAADCSHGDRNQAIEMWARTFAFVEEGKHARFEPLNPSLEIEWRDETPAPRAYWQALEQDREGPGVFGS</sequence>
<dbReference type="EMBL" id="JAESHT010000024">
    <property type="protein sequence ID" value="MBL3675431.1"/>
    <property type="molecule type" value="Genomic_DNA"/>
</dbReference>
<dbReference type="PANTHER" id="PTHR13504:SF38">
    <property type="entry name" value="FIDO DOMAIN-CONTAINING PROTEIN"/>
    <property type="match status" value="1"/>
</dbReference>
<dbReference type="InterPro" id="IPR036597">
    <property type="entry name" value="Fido-like_dom_sf"/>
</dbReference>
<comment type="caution">
    <text evidence="2">The sequence shown here is derived from an EMBL/GenBank/DDBJ whole genome shotgun (WGS) entry which is preliminary data.</text>
</comment>
<keyword evidence="3" id="KW-1185">Reference proteome</keyword>
<evidence type="ECO:0000313" key="3">
    <source>
        <dbReference type="Proteomes" id="UP000644749"/>
    </source>
</evidence>
<protein>
    <submittedName>
        <fullName evidence="2">Fic family protein</fullName>
    </submittedName>
</protein>
<dbReference type="PROSITE" id="PS51459">
    <property type="entry name" value="FIDO"/>
    <property type="match status" value="1"/>
</dbReference>